<gene>
    <name evidence="2" type="ORF">RRG08_064858</name>
</gene>
<keyword evidence="3" id="KW-1185">Reference proteome</keyword>
<accession>A0AAE0Z5N0</accession>
<feature type="region of interest" description="Disordered" evidence="1">
    <location>
        <begin position="51"/>
        <end position="74"/>
    </location>
</feature>
<evidence type="ECO:0000256" key="1">
    <source>
        <dbReference type="SAM" id="MobiDB-lite"/>
    </source>
</evidence>
<evidence type="ECO:0000313" key="2">
    <source>
        <dbReference type="EMBL" id="KAK3763252.1"/>
    </source>
</evidence>
<feature type="compositionally biased region" description="Low complexity" evidence="1">
    <location>
        <begin position="157"/>
        <end position="167"/>
    </location>
</feature>
<feature type="non-terminal residue" evidence="2">
    <location>
        <position position="1"/>
    </location>
</feature>
<dbReference type="EMBL" id="JAWDGP010004581">
    <property type="protein sequence ID" value="KAK3763252.1"/>
    <property type="molecule type" value="Genomic_DNA"/>
</dbReference>
<protein>
    <submittedName>
        <fullName evidence="2">Uncharacterized protein</fullName>
    </submittedName>
</protein>
<name>A0AAE0Z5N0_9GAST</name>
<organism evidence="2 3">
    <name type="scientific">Elysia crispata</name>
    <name type="common">lettuce slug</name>
    <dbReference type="NCBI Taxonomy" id="231223"/>
    <lineage>
        <taxon>Eukaryota</taxon>
        <taxon>Metazoa</taxon>
        <taxon>Spiralia</taxon>
        <taxon>Lophotrochozoa</taxon>
        <taxon>Mollusca</taxon>
        <taxon>Gastropoda</taxon>
        <taxon>Heterobranchia</taxon>
        <taxon>Euthyneura</taxon>
        <taxon>Panpulmonata</taxon>
        <taxon>Sacoglossa</taxon>
        <taxon>Placobranchoidea</taxon>
        <taxon>Plakobranchidae</taxon>
        <taxon>Elysia</taxon>
    </lineage>
</organism>
<feature type="region of interest" description="Disordered" evidence="1">
    <location>
        <begin position="141"/>
        <end position="167"/>
    </location>
</feature>
<evidence type="ECO:0000313" key="3">
    <source>
        <dbReference type="Proteomes" id="UP001283361"/>
    </source>
</evidence>
<proteinExistence type="predicted"/>
<comment type="caution">
    <text evidence="2">The sequence shown here is derived from an EMBL/GenBank/DDBJ whole genome shotgun (WGS) entry which is preliminary data.</text>
</comment>
<dbReference type="Proteomes" id="UP001283361">
    <property type="component" value="Unassembled WGS sequence"/>
</dbReference>
<sequence>LNRRGRHAKASPAVPTVCLTLPDGMSLTSVVLESIGSNGRLLTGPAALPWRHREPRGASRGTRKPVVKPQHGGHLLARDEVREDGSQTRLSRDVNNAEQDLNSTTNIKLNLVSDVKHGFNEAGSSSKMGSYGGSFWDKMRRLSPTSGREPAGRLRRLSSSSGSEPTGRLSRTAAVLCAFRSRRGKFQRASRLTVPLAGLREQPLKFTTGQSCSSSAGTGSRGRELLNGGLRLHSDLSVTSSDSFKQPLPAAVRLHNSSQSIYNWRDKLNNSGRD</sequence>
<reference evidence="2" key="1">
    <citation type="journal article" date="2023" name="G3 (Bethesda)">
        <title>A reference genome for the long-term kleptoplast-retaining sea slug Elysia crispata morphotype clarki.</title>
        <authorList>
            <person name="Eastman K.E."/>
            <person name="Pendleton A.L."/>
            <person name="Shaikh M.A."/>
            <person name="Suttiyut T."/>
            <person name="Ogas R."/>
            <person name="Tomko P."/>
            <person name="Gavelis G."/>
            <person name="Widhalm J.R."/>
            <person name="Wisecaver J.H."/>
        </authorList>
    </citation>
    <scope>NUCLEOTIDE SEQUENCE</scope>
    <source>
        <strain evidence="2">ECLA1</strain>
    </source>
</reference>
<dbReference type="AlphaFoldDB" id="A0AAE0Z5N0"/>